<reference evidence="8" key="1">
    <citation type="submission" date="2014-03" db="EMBL/GenBank/DDBJ databases">
        <authorList>
            <person name="Aksoy S."/>
            <person name="Warren W."/>
            <person name="Wilson R.K."/>
        </authorList>
    </citation>
    <scope>NUCLEOTIDE SEQUENCE [LARGE SCALE GENOMIC DNA]</scope>
    <source>
        <strain evidence="8">IAEA</strain>
    </source>
</reference>
<evidence type="ECO:0000256" key="3">
    <source>
        <dbReference type="ARBA" id="ARBA00022801"/>
    </source>
</evidence>
<keyword evidence="4" id="KW-0862">Zinc</keyword>
<evidence type="ECO:0000256" key="5">
    <source>
        <dbReference type="ARBA" id="ARBA00023049"/>
    </source>
</evidence>
<keyword evidence="5" id="KW-0482">Metalloprotease</keyword>
<keyword evidence="8" id="KW-1185">Reference proteome</keyword>
<dbReference type="GO" id="GO:0006627">
    <property type="term" value="P:protein processing involved in protein targeting to mitochondrion"/>
    <property type="evidence" value="ECO:0007669"/>
    <property type="project" value="TreeGrafter"/>
</dbReference>
<sequence>MTFLTFERVQAKFRKTFKDTSKRPQTDLKLEVENVGAHLNAYTSHEQADFYAKCLLKDVSKYVEILPDIIQNSKSDESKRDRNLQEVVFDHLHATACYEEAITVLNLPTGIQFVYELGEEL</sequence>
<keyword evidence="3" id="KW-0378">Hydrolase</keyword>
<dbReference type="GO" id="GO:0046872">
    <property type="term" value="F:metal ion binding"/>
    <property type="evidence" value="ECO:0007669"/>
    <property type="project" value="UniProtKB-KW"/>
</dbReference>
<keyword evidence="1" id="KW-0645">Protease</keyword>
<keyword evidence="2" id="KW-0479">Metal-binding</keyword>
<evidence type="ECO:0000256" key="1">
    <source>
        <dbReference type="ARBA" id="ARBA00022670"/>
    </source>
</evidence>
<evidence type="ECO:0000259" key="6">
    <source>
        <dbReference type="Pfam" id="PF00675"/>
    </source>
</evidence>
<dbReference type="AlphaFoldDB" id="A0A1B0AC69"/>
<dbReference type="Pfam" id="PF00675">
    <property type="entry name" value="Peptidase_M16"/>
    <property type="match status" value="1"/>
</dbReference>
<dbReference type="PANTHER" id="PTHR11851:SF149">
    <property type="entry name" value="GH01077P"/>
    <property type="match status" value="1"/>
</dbReference>
<evidence type="ECO:0000313" key="8">
    <source>
        <dbReference type="Proteomes" id="UP000092445"/>
    </source>
</evidence>
<protein>
    <recommendedName>
        <fullName evidence="6">Peptidase M16 N-terminal domain-containing protein</fullName>
    </recommendedName>
</protein>
<evidence type="ECO:0000256" key="4">
    <source>
        <dbReference type="ARBA" id="ARBA00022833"/>
    </source>
</evidence>
<dbReference type="Proteomes" id="UP000092445">
    <property type="component" value="Unassembled WGS sequence"/>
</dbReference>
<reference evidence="7" key="2">
    <citation type="submission" date="2020-05" db="UniProtKB">
        <authorList>
            <consortium name="EnsemblMetazoa"/>
        </authorList>
    </citation>
    <scope>IDENTIFICATION</scope>
    <source>
        <strain evidence="7">IAEA</strain>
    </source>
</reference>
<feature type="domain" description="Peptidase M16 N-terminal" evidence="6">
    <location>
        <begin position="16"/>
        <end position="98"/>
    </location>
</feature>
<organism evidence="7 8">
    <name type="scientific">Glossina pallidipes</name>
    <name type="common">Tsetse fly</name>
    <dbReference type="NCBI Taxonomy" id="7398"/>
    <lineage>
        <taxon>Eukaryota</taxon>
        <taxon>Metazoa</taxon>
        <taxon>Ecdysozoa</taxon>
        <taxon>Arthropoda</taxon>
        <taxon>Hexapoda</taxon>
        <taxon>Insecta</taxon>
        <taxon>Pterygota</taxon>
        <taxon>Neoptera</taxon>
        <taxon>Endopterygota</taxon>
        <taxon>Diptera</taxon>
        <taxon>Brachycera</taxon>
        <taxon>Muscomorpha</taxon>
        <taxon>Hippoboscoidea</taxon>
        <taxon>Glossinidae</taxon>
        <taxon>Glossina</taxon>
    </lineage>
</organism>
<dbReference type="PANTHER" id="PTHR11851">
    <property type="entry name" value="METALLOPROTEASE"/>
    <property type="match status" value="1"/>
</dbReference>
<dbReference type="SUPFAM" id="SSF63411">
    <property type="entry name" value="LuxS/MPP-like metallohydrolase"/>
    <property type="match status" value="1"/>
</dbReference>
<evidence type="ECO:0000313" key="7">
    <source>
        <dbReference type="EnsemblMetazoa" id="GPAI040853-PA"/>
    </source>
</evidence>
<dbReference type="InterPro" id="IPR011249">
    <property type="entry name" value="Metalloenz_LuxS/M16"/>
</dbReference>
<evidence type="ECO:0000256" key="2">
    <source>
        <dbReference type="ARBA" id="ARBA00022723"/>
    </source>
</evidence>
<dbReference type="InterPro" id="IPR050361">
    <property type="entry name" value="MPP/UQCRC_Complex"/>
</dbReference>
<dbReference type="VEuPathDB" id="VectorBase:GPAI040853"/>
<dbReference type="STRING" id="7398.A0A1B0AC69"/>
<proteinExistence type="predicted"/>
<dbReference type="GO" id="GO:0005739">
    <property type="term" value="C:mitochondrion"/>
    <property type="evidence" value="ECO:0007669"/>
    <property type="project" value="TreeGrafter"/>
</dbReference>
<dbReference type="GO" id="GO:0004222">
    <property type="term" value="F:metalloendopeptidase activity"/>
    <property type="evidence" value="ECO:0007669"/>
    <property type="project" value="TreeGrafter"/>
</dbReference>
<dbReference type="Gene3D" id="3.30.830.10">
    <property type="entry name" value="Metalloenzyme, LuxS/M16 peptidase-like"/>
    <property type="match status" value="1"/>
</dbReference>
<dbReference type="EnsemblMetazoa" id="GPAI040853-RA">
    <property type="protein sequence ID" value="GPAI040853-PA"/>
    <property type="gene ID" value="GPAI040853"/>
</dbReference>
<name>A0A1B0AC69_GLOPL</name>
<dbReference type="InterPro" id="IPR011765">
    <property type="entry name" value="Pept_M16_N"/>
</dbReference>
<accession>A0A1B0AC69</accession>